<comment type="caution">
    <text evidence="8">The sequence shown here is derived from an EMBL/GenBank/DDBJ whole genome shotgun (WGS) entry which is preliminary data.</text>
</comment>
<dbReference type="InterPro" id="IPR052751">
    <property type="entry name" value="Plant_MAPKKK"/>
</dbReference>
<accession>A0A8X7NV58</accession>
<gene>
    <name evidence="8" type="ORF">Bca52824_092271</name>
</gene>
<keyword evidence="9" id="KW-1185">Reference proteome</keyword>
<evidence type="ECO:0000313" key="8">
    <source>
        <dbReference type="EMBL" id="KAG2238479.1"/>
    </source>
</evidence>
<dbReference type="GO" id="GO:0007165">
    <property type="term" value="P:signal transduction"/>
    <property type="evidence" value="ECO:0007669"/>
    <property type="project" value="TreeGrafter"/>
</dbReference>
<keyword evidence="1" id="KW-0808">Transferase</keyword>
<evidence type="ECO:0000256" key="6">
    <source>
        <dbReference type="RuleBase" id="RU000304"/>
    </source>
</evidence>
<evidence type="ECO:0000256" key="1">
    <source>
        <dbReference type="ARBA" id="ARBA00022679"/>
    </source>
</evidence>
<dbReference type="InterPro" id="IPR017441">
    <property type="entry name" value="Protein_kinase_ATP_BS"/>
</dbReference>
<dbReference type="OrthoDB" id="8693905at2759"/>
<dbReference type="SUPFAM" id="SSF56112">
    <property type="entry name" value="Protein kinase-like (PK-like)"/>
    <property type="match status" value="1"/>
</dbReference>
<evidence type="ECO:0000259" key="7">
    <source>
        <dbReference type="PROSITE" id="PS50011"/>
    </source>
</evidence>
<dbReference type="InterPro" id="IPR000719">
    <property type="entry name" value="Prot_kinase_dom"/>
</dbReference>
<dbReference type="Pfam" id="PF00069">
    <property type="entry name" value="Pkinase"/>
    <property type="match status" value="1"/>
</dbReference>
<keyword evidence="4 5" id="KW-0067">ATP-binding</keyword>
<dbReference type="PROSITE" id="PS00107">
    <property type="entry name" value="PROTEIN_KINASE_ATP"/>
    <property type="match status" value="1"/>
</dbReference>
<dbReference type="Gene3D" id="3.30.200.20">
    <property type="entry name" value="Phosphorylase Kinase, domain 1"/>
    <property type="match status" value="1"/>
</dbReference>
<sequence length="358" mass="39171">MEWIRRETIGHGSFSTVSLATTSGSSTPFPPLIAVKSSGAACSAALRNERDVLDDLGHCPEIVRCFGGGTTVENGEEVYNLFLEYASGGNLGDRIKKSGEGLPELEVRRFARSIARGLRHVHANGYAHCDVKLENVLVFGGDGVKISDFGLAKRKGETVDEIRGTPLYMAPESVNRGEFESPADVWALGWCVVEMSSGETAWCLEEDGVTTNVMSLMVRIGSGDVPKIPVELSEEGKDFVRRCFVKDPVERWTAQMLLDHPFLAVDHDDERSSGSLRCGEEDEASVSVSPRDPFGFPDWNSVRSPVNDSVSVNYSPFSYLVLRSPEERMSGLVAENVPDWSVSCDWVNVREVEGSTVV</sequence>
<feature type="binding site" evidence="5">
    <location>
        <position position="36"/>
    </location>
    <ligand>
        <name>ATP</name>
        <dbReference type="ChEBI" id="CHEBI:30616"/>
    </ligand>
</feature>
<dbReference type="InterPro" id="IPR011009">
    <property type="entry name" value="Kinase-like_dom_sf"/>
</dbReference>
<organism evidence="8 9">
    <name type="scientific">Brassica carinata</name>
    <name type="common">Ethiopian mustard</name>
    <name type="synonym">Abyssinian cabbage</name>
    <dbReference type="NCBI Taxonomy" id="52824"/>
    <lineage>
        <taxon>Eukaryota</taxon>
        <taxon>Viridiplantae</taxon>
        <taxon>Streptophyta</taxon>
        <taxon>Embryophyta</taxon>
        <taxon>Tracheophyta</taxon>
        <taxon>Spermatophyta</taxon>
        <taxon>Magnoliopsida</taxon>
        <taxon>eudicotyledons</taxon>
        <taxon>Gunneridae</taxon>
        <taxon>Pentapetalae</taxon>
        <taxon>rosids</taxon>
        <taxon>malvids</taxon>
        <taxon>Brassicales</taxon>
        <taxon>Brassicaceae</taxon>
        <taxon>Brassiceae</taxon>
        <taxon>Brassica</taxon>
    </lineage>
</organism>
<evidence type="ECO:0000256" key="3">
    <source>
        <dbReference type="ARBA" id="ARBA00022777"/>
    </source>
</evidence>
<dbReference type="EMBL" id="JAAMPC010001619">
    <property type="protein sequence ID" value="KAG2238479.1"/>
    <property type="molecule type" value="Genomic_DNA"/>
</dbReference>
<reference evidence="8 9" key="1">
    <citation type="submission" date="2020-02" db="EMBL/GenBank/DDBJ databases">
        <authorList>
            <person name="Ma Q."/>
            <person name="Huang Y."/>
            <person name="Song X."/>
            <person name="Pei D."/>
        </authorList>
    </citation>
    <scope>NUCLEOTIDE SEQUENCE [LARGE SCALE GENOMIC DNA]</scope>
    <source>
        <strain evidence="8">Sxm20200214</strain>
        <tissue evidence="8">Leaf</tissue>
    </source>
</reference>
<feature type="domain" description="Protein kinase" evidence="7">
    <location>
        <begin position="3"/>
        <end position="263"/>
    </location>
</feature>
<keyword evidence="2 5" id="KW-0547">Nucleotide-binding</keyword>
<keyword evidence="3" id="KW-0418">Kinase</keyword>
<dbReference type="CDD" id="cd06606">
    <property type="entry name" value="STKc_MAPKKK"/>
    <property type="match status" value="1"/>
</dbReference>
<dbReference type="Gene3D" id="1.10.510.10">
    <property type="entry name" value="Transferase(Phosphotransferase) domain 1"/>
    <property type="match status" value="1"/>
</dbReference>
<evidence type="ECO:0000313" key="9">
    <source>
        <dbReference type="Proteomes" id="UP000886595"/>
    </source>
</evidence>
<dbReference type="GO" id="GO:0004674">
    <property type="term" value="F:protein serine/threonine kinase activity"/>
    <property type="evidence" value="ECO:0007669"/>
    <property type="project" value="UniProtKB-KW"/>
</dbReference>
<dbReference type="Proteomes" id="UP000886595">
    <property type="component" value="Unassembled WGS sequence"/>
</dbReference>
<evidence type="ECO:0000256" key="2">
    <source>
        <dbReference type="ARBA" id="ARBA00022741"/>
    </source>
</evidence>
<name>A0A8X7NV58_BRACI</name>
<evidence type="ECO:0000256" key="5">
    <source>
        <dbReference type="PROSITE-ProRule" id="PRU10141"/>
    </source>
</evidence>
<dbReference type="SMART" id="SM00220">
    <property type="entry name" value="S_TKc"/>
    <property type="match status" value="1"/>
</dbReference>
<dbReference type="GO" id="GO:0005524">
    <property type="term" value="F:ATP binding"/>
    <property type="evidence" value="ECO:0007669"/>
    <property type="project" value="UniProtKB-UniRule"/>
</dbReference>
<evidence type="ECO:0000256" key="4">
    <source>
        <dbReference type="ARBA" id="ARBA00022840"/>
    </source>
</evidence>
<dbReference type="InterPro" id="IPR008271">
    <property type="entry name" value="Ser/Thr_kinase_AS"/>
</dbReference>
<comment type="similarity">
    <text evidence="6">Belongs to the protein kinase superfamily.</text>
</comment>
<dbReference type="PANTHER" id="PTHR48011">
    <property type="entry name" value="CCR4-NOT TRANSCRIPTIONAL COMPLEX SUBUNIT CAF120-RELATED"/>
    <property type="match status" value="1"/>
</dbReference>
<protein>
    <recommendedName>
        <fullName evidence="7">Protein kinase domain-containing protein</fullName>
    </recommendedName>
</protein>
<dbReference type="PROSITE" id="PS50011">
    <property type="entry name" value="PROTEIN_KINASE_DOM"/>
    <property type="match status" value="1"/>
</dbReference>
<keyword evidence="6" id="KW-0723">Serine/threonine-protein kinase</keyword>
<dbReference type="PANTHER" id="PTHR48011:SF68">
    <property type="entry name" value="MITOGEN-ACTIVATED PROTEIN KINASE KINASE KINASE 21"/>
    <property type="match status" value="1"/>
</dbReference>
<dbReference type="AlphaFoldDB" id="A0A8X7NV58"/>
<dbReference type="PROSITE" id="PS00108">
    <property type="entry name" value="PROTEIN_KINASE_ST"/>
    <property type="match status" value="1"/>
</dbReference>
<proteinExistence type="inferred from homology"/>